<evidence type="ECO:0008006" key="9">
    <source>
        <dbReference type="Google" id="ProtNLM"/>
    </source>
</evidence>
<gene>
    <name evidence="7" type="ORF">B0A52_00473</name>
</gene>
<dbReference type="Pfam" id="PF07690">
    <property type="entry name" value="MFS_1"/>
    <property type="match status" value="1"/>
</dbReference>
<feature type="transmembrane region" description="Helical" evidence="6">
    <location>
        <begin position="114"/>
        <end position="133"/>
    </location>
</feature>
<evidence type="ECO:0000256" key="4">
    <source>
        <dbReference type="ARBA" id="ARBA00022989"/>
    </source>
</evidence>
<feature type="transmembrane region" description="Helical" evidence="6">
    <location>
        <begin position="379"/>
        <end position="403"/>
    </location>
</feature>
<dbReference type="GO" id="GO:0022857">
    <property type="term" value="F:transmembrane transporter activity"/>
    <property type="evidence" value="ECO:0007669"/>
    <property type="project" value="InterPro"/>
</dbReference>
<feature type="transmembrane region" description="Helical" evidence="6">
    <location>
        <begin position="323"/>
        <end position="342"/>
    </location>
</feature>
<dbReference type="SUPFAM" id="SSF103473">
    <property type="entry name" value="MFS general substrate transporter"/>
    <property type="match status" value="1"/>
</dbReference>
<dbReference type="PANTHER" id="PTHR43791:SF32">
    <property type="entry name" value="MAJOR FACILITATOR SUPERFAMILY (MFS) PROFILE DOMAIN-CONTAINING PROTEIN"/>
    <property type="match status" value="1"/>
</dbReference>
<evidence type="ECO:0000313" key="7">
    <source>
        <dbReference type="EMBL" id="RVX76116.1"/>
    </source>
</evidence>
<dbReference type="Gene3D" id="1.20.1250.20">
    <property type="entry name" value="MFS general substrate transporter like domains"/>
    <property type="match status" value="2"/>
</dbReference>
<dbReference type="InterPro" id="IPR011701">
    <property type="entry name" value="MFS"/>
</dbReference>
<feature type="transmembrane region" description="Helical" evidence="6">
    <location>
        <begin position="178"/>
        <end position="197"/>
    </location>
</feature>
<sequence length="485" mass="54444">MAEIVSEKDALGDKDVQATETYLDNEEATEPDWTEQEEKKLVRKVDFIIMPLLILTFFTLQLNRGNIGSALTNNFFQDVGITQNEFNIGQQLLSAGIVVFEIPSNMMLYRLGPVSWLGPQIVAWGLVGTFQSFQKGLGAYLTTRLLLGICESGFIPGGLFTMTRYYKTQELGRRFSAYFLGNMVASACSGLMAYGIIRHLNQRSGLAGWQWIFLIEGVMAIGGGILFILLFPRDNANPLNLFGYQYFNERERYILRQRLILDDPSKARKGGRHVPRADLRKVFTNWRLIPHVITTIGGIAPTQGLGSYLPTLVIGMGYSPLDANAMISIGIWLLVFGTLLWGYLSDKFKIPGRLVFLGLLLYWSFTLANRLLIYNPNGVTRFAVLTVGMMFSTCWHAVHGSWLAMNCVTEGERSVTMAIHIMGANLAGIIGAQLFRQEDRPYYPKGWMAILILITFALVASGLANLQYIILNRKGKHPKGQKYRY</sequence>
<evidence type="ECO:0000256" key="2">
    <source>
        <dbReference type="ARBA" id="ARBA00022448"/>
    </source>
</evidence>
<dbReference type="EMBL" id="NAJM01000001">
    <property type="protein sequence ID" value="RVX76116.1"/>
    <property type="molecule type" value="Genomic_DNA"/>
</dbReference>
<comment type="subcellular location">
    <subcellularLocation>
        <location evidence="1">Membrane</location>
        <topology evidence="1">Multi-pass membrane protein</topology>
    </subcellularLocation>
</comment>
<reference evidence="7 8" key="1">
    <citation type="submission" date="2017-03" db="EMBL/GenBank/DDBJ databases">
        <title>Genomes of endolithic fungi from Antarctica.</title>
        <authorList>
            <person name="Coleine C."/>
            <person name="Masonjones S."/>
            <person name="Stajich J.E."/>
        </authorList>
    </citation>
    <scope>NUCLEOTIDE SEQUENCE [LARGE SCALE GENOMIC DNA]</scope>
    <source>
        <strain evidence="7 8">CCFEE 6314</strain>
    </source>
</reference>
<feature type="transmembrane region" description="Helical" evidence="6">
    <location>
        <begin position="447"/>
        <end position="471"/>
    </location>
</feature>
<evidence type="ECO:0000256" key="6">
    <source>
        <dbReference type="SAM" id="Phobius"/>
    </source>
</evidence>
<dbReference type="Proteomes" id="UP000288859">
    <property type="component" value="Unassembled WGS sequence"/>
</dbReference>
<name>A0A438NK57_EXOME</name>
<keyword evidence="3 6" id="KW-0812">Transmembrane</keyword>
<evidence type="ECO:0000313" key="8">
    <source>
        <dbReference type="Proteomes" id="UP000288859"/>
    </source>
</evidence>
<organism evidence="7 8">
    <name type="scientific">Exophiala mesophila</name>
    <name type="common">Black yeast-like fungus</name>
    <dbReference type="NCBI Taxonomy" id="212818"/>
    <lineage>
        <taxon>Eukaryota</taxon>
        <taxon>Fungi</taxon>
        <taxon>Dikarya</taxon>
        <taxon>Ascomycota</taxon>
        <taxon>Pezizomycotina</taxon>
        <taxon>Eurotiomycetes</taxon>
        <taxon>Chaetothyriomycetidae</taxon>
        <taxon>Chaetothyriales</taxon>
        <taxon>Herpotrichiellaceae</taxon>
        <taxon>Exophiala</taxon>
    </lineage>
</organism>
<dbReference type="InterPro" id="IPR036259">
    <property type="entry name" value="MFS_trans_sf"/>
</dbReference>
<keyword evidence="4 6" id="KW-1133">Transmembrane helix</keyword>
<accession>A0A438NK57</accession>
<proteinExistence type="predicted"/>
<feature type="transmembrane region" description="Helical" evidence="6">
    <location>
        <begin position="145"/>
        <end position="166"/>
    </location>
</feature>
<dbReference type="OrthoDB" id="2985014at2759"/>
<evidence type="ECO:0000256" key="1">
    <source>
        <dbReference type="ARBA" id="ARBA00004141"/>
    </source>
</evidence>
<dbReference type="VEuPathDB" id="FungiDB:PV10_03974"/>
<dbReference type="GO" id="GO:0016020">
    <property type="term" value="C:membrane"/>
    <property type="evidence" value="ECO:0007669"/>
    <property type="project" value="UniProtKB-SubCell"/>
</dbReference>
<evidence type="ECO:0000256" key="3">
    <source>
        <dbReference type="ARBA" id="ARBA00022692"/>
    </source>
</evidence>
<keyword evidence="2" id="KW-0813">Transport</keyword>
<keyword evidence="5 6" id="KW-0472">Membrane</keyword>
<feature type="transmembrane region" description="Helical" evidence="6">
    <location>
        <begin position="415"/>
        <end position="435"/>
    </location>
</feature>
<evidence type="ECO:0000256" key="5">
    <source>
        <dbReference type="ARBA" id="ARBA00023136"/>
    </source>
</evidence>
<comment type="caution">
    <text evidence="7">The sequence shown here is derived from an EMBL/GenBank/DDBJ whole genome shotgun (WGS) entry which is preliminary data.</text>
</comment>
<protein>
    <recommendedName>
        <fullName evidence="9">Major facilitator superfamily (MFS) profile domain-containing protein</fullName>
    </recommendedName>
</protein>
<feature type="transmembrane region" description="Helical" evidence="6">
    <location>
        <begin position="354"/>
        <end position="373"/>
    </location>
</feature>
<feature type="transmembrane region" description="Helical" evidence="6">
    <location>
        <begin position="209"/>
        <end position="231"/>
    </location>
</feature>
<dbReference type="PANTHER" id="PTHR43791">
    <property type="entry name" value="PERMEASE-RELATED"/>
    <property type="match status" value="1"/>
</dbReference>
<dbReference type="AlphaFoldDB" id="A0A438NK57"/>